<evidence type="ECO:0000313" key="3">
    <source>
        <dbReference type="Proteomes" id="UP000784294"/>
    </source>
</evidence>
<dbReference type="AlphaFoldDB" id="A0A3S5AKU0"/>
<evidence type="ECO:0000256" key="1">
    <source>
        <dbReference type="SAM" id="MobiDB-lite"/>
    </source>
</evidence>
<dbReference type="Proteomes" id="UP000784294">
    <property type="component" value="Unassembled WGS sequence"/>
</dbReference>
<name>A0A3S5AKU0_9PLAT</name>
<gene>
    <name evidence="2" type="ORF">PXEA_LOCUS16066</name>
</gene>
<reference evidence="2" key="1">
    <citation type="submission" date="2018-11" db="EMBL/GenBank/DDBJ databases">
        <authorList>
            <consortium name="Pathogen Informatics"/>
        </authorList>
    </citation>
    <scope>NUCLEOTIDE SEQUENCE</scope>
</reference>
<feature type="region of interest" description="Disordered" evidence="1">
    <location>
        <begin position="111"/>
        <end position="132"/>
    </location>
</feature>
<feature type="compositionally biased region" description="Basic and acidic residues" evidence="1">
    <location>
        <begin position="121"/>
        <end position="131"/>
    </location>
</feature>
<keyword evidence="3" id="KW-1185">Reference proteome</keyword>
<proteinExistence type="predicted"/>
<accession>A0A3S5AKU0</accession>
<sequence>MIKTSVTQADVHPDELVNSTVTQGYHSQPHSAPSLTFSSISVIPRAAHIRLTHPATEEPCSSRFNVSPTPKCKYSKEARSKFSRPQGIYLCDGLDIGDDLDLDLADLASLDPGSSEDFDDERSMSEEEKRPSKSALAAKALHWIVYQLTAAHLPDSHLICRLHSVAGNNDARSKPGIKACPSSNAENIAEPTVLFKAVGESGVEEQMKIDPLDALPTPNALPSSAPLIRLRLLQVSAQPASIVPLGSVHHPISLGQTANVDVCESTTTSVSIRWSHCPDTNAKER</sequence>
<comment type="caution">
    <text evidence="2">The sequence shown here is derived from an EMBL/GenBank/DDBJ whole genome shotgun (WGS) entry which is preliminary data.</text>
</comment>
<evidence type="ECO:0000313" key="2">
    <source>
        <dbReference type="EMBL" id="VEL22626.1"/>
    </source>
</evidence>
<protein>
    <submittedName>
        <fullName evidence="2">Uncharacterized protein</fullName>
    </submittedName>
</protein>
<organism evidence="2 3">
    <name type="scientific">Protopolystoma xenopodis</name>
    <dbReference type="NCBI Taxonomy" id="117903"/>
    <lineage>
        <taxon>Eukaryota</taxon>
        <taxon>Metazoa</taxon>
        <taxon>Spiralia</taxon>
        <taxon>Lophotrochozoa</taxon>
        <taxon>Platyhelminthes</taxon>
        <taxon>Monogenea</taxon>
        <taxon>Polyopisthocotylea</taxon>
        <taxon>Polystomatidea</taxon>
        <taxon>Polystomatidae</taxon>
        <taxon>Protopolystoma</taxon>
    </lineage>
</organism>
<dbReference type="EMBL" id="CAAALY010057526">
    <property type="protein sequence ID" value="VEL22626.1"/>
    <property type="molecule type" value="Genomic_DNA"/>
</dbReference>